<dbReference type="Pfam" id="PF01419">
    <property type="entry name" value="Jacalin"/>
    <property type="match status" value="1"/>
</dbReference>
<feature type="chain" id="PRO_5002787431" evidence="1">
    <location>
        <begin position="18"/>
        <end position="344"/>
    </location>
</feature>
<dbReference type="CDD" id="cd09611">
    <property type="entry name" value="Jacalin_ZG16_like"/>
    <property type="match status" value="1"/>
</dbReference>
<evidence type="ECO:0000259" key="2">
    <source>
        <dbReference type="PROSITE" id="PS51752"/>
    </source>
</evidence>
<dbReference type="InterPro" id="IPR053237">
    <property type="entry name" value="Natterin_C"/>
</dbReference>
<dbReference type="Gene3D" id="2.100.10.30">
    <property type="entry name" value="Jacalin-like lectin domain"/>
    <property type="match status" value="1"/>
</dbReference>
<dbReference type="SUPFAM" id="SSF56973">
    <property type="entry name" value="Aerolisin/ETX pore-forming domain"/>
    <property type="match status" value="1"/>
</dbReference>
<accession>B3G4H0</accession>
<organism evidence="3">
    <name type="scientific">Adineta vaga</name>
    <name type="common">Rotifer</name>
    <name type="synonym">Callidina vaga</name>
    <dbReference type="NCBI Taxonomy" id="104782"/>
    <lineage>
        <taxon>Eukaryota</taxon>
        <taxon>Metazoa</taxon>
        <taxon>Spiralia</taxon>
        <taxon>Gnathifera</taxon>
        <taxon>Rotifera</taxon>
        <taxon>Eurotatoria</taxon>
        <taxon>Bdelloidea</taxon>
        <taxon>Adinetida</taxon>
        <taxon>Adinetidae</taxon>
        <taxon>Adineta</taxon>
    </lineage>
</organism>
<dbReference type="InterPro" id="IPR004991">
    <property type="entry name" value="Aerolysin-like"/>
</dbReference>
<evidence type="ECO:0000256" key="1">
    <source>
        <dbReference type="SAM" id="SignalP"/>
    </source>
</evidence>
<proteinExistence type="predicted"/>
<feature type="domain" description="Jacalin-type lectin" evidence="2">
    <location>
        <begin position="14"/>
        <end position="156"/>
    </location>
</feature>
<name>B3G4H0_ADIVA</name>
<reference evidence="3" key="1">
    <citation type="journal article" date="2008" name="Science">
        <title>Massive horizontal gene transfer in bdelloid rotifers.</title>
        <authorList>
            <person name="Gladyshev E.A."/>
            <person name="Meselson M.S."/>
            <person name="Arkhipova I.R."/>
        </authorList>
    </citation>
    <scope>NUCLEOTIDE SEQUENCE</scope>
</reference>
<dbReference type="InterPro" id="IPR001229">
    <property type="entry name" value="Jacalin-like_lectin_dom"/>
</dbReference>
<dbReference type="PANTHER" id="PTHR39244">
    <property type="entry name" value="NATTERIN-4"/>
    <property type="match status" value="1"/>
</dbReference>
<dbReference type="AlphaFoldDB" id="B3G4H0"/>
<evidence type="ECO:0000313" key="3">
    <source>
        <dbReference type="EMBL" id="ACD54718.1"/>
    </source>
</evidence>
<protein>
    <submittedName>
        <fullName evidence="3">Natterin-like protein</fullName>
    </submittedName>
</protein>
<dbReference type="SUPFAM" id="SSF51101">
    <property type="entry name" value="Mannose-binding lectins"/>
    <property type="match status" value="1"/>
</dbReference>
<keyword evidence="1" id="KW-0732">Signal</keyword>
<dbReference type="EMBL" id="EU643480">
    <property type="protein sequence ID" value="ACD54718.1"/>
    <property type="molecule type" value="Genomic_DNA"/>
</dbReference>
<dbReference type="Pfam" id="PF03318">
    <property type="entry name" value="ETX_MTX2"/>
    <property type="match status" value="1"/>
</dbReference>
<dbReference type="Gene3D" id="2.170.15.10">
    <property type="entry name" value="Proaerolysin, chain A, domain 3"/>
    <property type="match status" value="1"/>
</dbReference>
<sequence length="344" mass="37179">MFIVFVFILVLKDLLKGDPHGFNTDNAFNDIDEIGYDAVYTPRLIIIKAGSSIDAIQINYGAASGIIRQASQHGGTGGSECKFSIDADERIVKVEGSVGTAVSGLMFTTNKGRKSPRCGAAASNKDFVEQYPGYVLSYISGRSGNYLNQIRFYWTQEEQQYTVSSVVYDLTNAQITQSGTPRTVFNTVLTNYSPLNQKQTYAFTYTTSRTQSFTFSAELSVGVETTLKCGIPILAEGTVKVSASITVGFSYGSQTTEEKSNQYALEVVVPANSTMDASMFVIEGTVEVPFTSHLTIKYSDGTEDTRDNQVGTYRGVMASNANVVFGVAKPITSSPDGNTKVISG</sequence>
<feature type="signal peptide" evidence="1">
    <location>
        <begin position="1"/>
        <end position="17"/>
    </location>
</feature>
<dbReference type="SMART" id="SM00915">
    <property type="entry name" value="Jacalin"/>
    <property type="match status" value="1"/>
</dbReference>
<dbReference type="PANTHER" id="PTHR39244:SF5">
    <property type="entry name" value="NATTERIN-3-LIKE"/>
    <property type="match status" value="1"/>
</dbReference>
<dbReference type="PROSITE" id="PS51752">
    <property type="entry name" value="JACALIN_LECTIN"/>
    <property type="match status" value="1"/>
</dbReference>
<dbReference type="InterPro" id="IPR036404">
    <property type="entry name" value="Jacalin-like_lectin_dom_sf"/>
</dbReference>